<proteinExistence type="predicted"/>
<dbReference type="Proteomes" id="UP001177003">
    <property type="component" value="Chromosome 6"/>
</dbReference>
<dbReference type="AlphaFoldDB" id="A0AA35ZD00"/>
<evidence type="ECO:0000313" key="2">
    <source>
        <dbReference type="Proteomes" id="UP001177003"/>
    </source>
</evidence>
<gene>
    <name evidence="1" type="ORF">LSALG_LOCUS29506</name>
</gene>
<keyword evidence="2" id="KW-1185">Reference proteome</keyword>
<dbReference type="EMBL" id="OX465082">
    <property type="protein sequence ID" value="CAI9290309.1"/>
    <property type="molecule type" value="Genomic_DNA"/>
</dbReference>
<protein>
    <submittedName>
        <fullName evidence="1">Uncharacterized protein</fullName>
    </submittedName>
</protein>
<accession>A0AA35ZD00</accession>
<sequence>MHEFDKGDPPGLDKGDPTKHHSYETIEASVYNGVMHEFAKVPKKSFDIKNTDFNQLDFLINKMMFISAQYQIVDNFEDKEEEAGLVYAISNIPSPINCTSAFILPFPDSYPSFASSSLSATQSQNYVSLIYCNMEEQ</sequence>
<evidence type="ECO:0000313" key="1">
    <source>
        <dbReference type="EMBL" id="CAI9290309.1"/>
    </source>
</evidence>
<organism evidence="1 2">
    <name type="scientific">Lactuca saligna</name>
    <name type="common">Willowleaf lettuce</name>
    <dbReference type="NCBI Taxonomy" id="75948"/>
    <lineage>
        <taxon>Eukaryota</taxon>
        <taxon>Viridiplantae</taxon>
        <taxon>Streptophyta</taxon>
        <taxon>Embryophyta</taxon>
        <taxon>Tracheophyta</taxon>
        <taxon>Spermatophyta</taxon>
        <taxon>Magnoliopsida</taxon>
        <taxon>eudicotyledons</taxon>
        <taxon>Gunneridae</taxon>
        <taxon>Pentapetalae</taxon>
        <taxon>asterids</taxon>
        <taxon>campanulids</taxon>
        <taxon>Asterales</taxon>
        <taxon>Asteraceae</taxon>
        <taxon>Cichorioideae</taxon>
        <taxon>Cichorieae</taxon>
        <taxon>Lactucinae</taxon>
        <taxon>Lactuca</taxon>
    </lineage>
</organism>
<name>A0AA35ZD00_LACSI</name>
<reference evidence="1" key="1">
    <citation type="submission" date="2023-04" db="EMBL/GenBank/DDBJ databases">
        <authorList>
            <person name="Vijverberg K."/>
            <person name="Xiong W."/>
            <person name="Schranz E."/>
        </authorList>
    </citation>
    <scope>NUCLEOTIDE SEQUENCE</scope>
</reference>